<protein>
    <submittedName>
        <fullName evidence="1">Uncharacterized protein</fullName>
    </submittedName>
</protein>
<dbReference type="EMBL" id="CADCVF010000052">
    <property type="protein sequence ID" value="CAA9460699.1"/>
    <property type="molecule type" value="Genomic_DNA"/>
</dbReference>
<dbReference type="AlphaFoldDB" id="A0A6J4R2E1"/>
<reference evidence="1" key="1">
    <citation type="submission" date="2020-02" db="EMBL/GenBank/DDBJ databases">
        <authorList>
            <person name="Meier V. D."/>
        </authorList>
    </citation>
    <scope>NUCLEOTIDE SEQUENCE</scope>
    <source>
        <strain evidence="1">AVDCRST_MAG58</strain>
    </source>
</reference>
<proteinExistence type="predicted"/>
<sequence length="39" mass="4259">DADQRHGVVSLLLRLGEHDGGGGILPRRARRLAWDGQPL</sequence>
<evidence type="ECO:0000313" key="1">
    <source>
        <dbReference type="EMBL" id="CAA9460699.1"/>
    </source>
</evidence>
<organism evidence="1">
    <name type="scientific">uncultured Rubrobacteraceae bacterium</name>
    <dbReference type="NCBI Taxonomy" id="349277"/>
    <lineage>
        <taxon>Bacteria</taxon>
        <taxon>Bacillati</taxon>
        <taxon>Actinomycetota</taxon>
        <taxon>Rubrobacteria</taxon>
        <taxon>Rubrobacterales</taxon>
        <taxon>Rubrobacteraceae</taxon>
        <taxon>environmental samples</taxon>
    </lineage>
</organism>
<feature type="non-terminal residue" evidence="1">
    <location>
        <position position="39"/>
    </location>
</feature>
<accession>A0A6J4R2E1</accession>
<feature type="non-terminal residue" evidence="1">
    <location>
        <position position="1"/>
    </location>
</feature>
<name>A0A6J4R2E1_9ACTN</name>
<gene>
    <name evidence="1" type="ORF">AVDCRST_MAG58-2498</name>
</gene>